<evidence type="ECO:0000256" key="11">
    <source>
        <dbReference type="SAM" id="MobiDB-lite"/>
    </source>
</evidence>
<reference evidence="14" key="1">
    <citation type="submission" date="2018-05" db="EMBL/GenBank/DDBJ databases">
        <authorList>
            <person name="Lanie J.A."/>
            <person name="Ng W.-L."/>
            <person name="Kazmierczak K.M."/>
            <person name="Andrzejewski T.M."/>
            <person name="Davidsen T.M."/>
            <person name="Wayne K.J."/>
            <person name="Tettelin H."/>
            <person name="Glass J.I."/>
            <person name="Rusch D."/>
            <person name="Podicherti R."/>
            <person name="Tsui H.-C.T."/>
            <person name="Winkler M.E."/>
        </authorList>
    </citation>
    <scope>NUCLEOTIDE SEQUENCE</scope>
    <source>
        <strain evidence="14">KNB</strain>
    </source>
</reference>
<name>A0A2X0SEL0_9PROT</name>
<evidence type="ECO:0000256" key="2">
    <source>
        <dbReference type="ARBA" id="ARBA00006555"/>
    </source>
</evidence>
<evidence type="ECO:0000256" key="5">
    <source>
        <dbReference type="ARBA" id="ARBA00022519"/>
    </source>
</evidence>
<dbReference type="PROSITE" id="PS52015">
    <property type="entry name" value="TONB_CTD"/>
    <property type="match status" value="1"/>
</dbReference>
<dbReference type="GO" id="GO:0015031">
    <property type="term" value="P:protein transport"/>
    <property type="evidence" value="ECO:0007669"/>
    <property type="project" value="UniProtKB-KW"/>
</dbReference>
<dbReference type="InterPro" id="IPR006260">
    <property type="entry name" value="TonB/TolA_C"/>
</dbReference>
<dbReference type="InterPro" id="IPR051045">
    <property type="entry name" value="TonB-dependent_transducer"/>
</dbReference>
<keyword evidence="5" id="KW-0997">Cell inner membrane</keyword>
<keyword evidence="6 12" id="KW-0812">Transmembrane</keyword>
<evidence type="ECO:0000256" key="10">
    <source>
        <dbReference type="SAM" id="Coils"/>
    </source>
</evidence>
<feature type="compositionally biased region" description="Basic and acidic residues" evidence="11">
    <location>
        <begin position="156"/>
        <end position="171"/>
    </location>
</feature>
<evidence type="ECO:0000256" key="6">
    <source>
        <dbReference type="ARBA" id="ARBA00022692"/>
    </source>
</evidence>
<dbReference type="EMBL" id="LS423452">
    <property type="protein sequence ID" value="SPS05811.1"/>
    <property type="molecule type" value="Genomic_DNA"/>
</dbReference>
<comment type="subcellular location">
    <subcellularLocation>
        <location evidence="1">Cell inner membrane</location>
        <topology evidence="1">Single-pass membrane protein</topology>
        <orientation evidence="1">Periplasmic side</orientation>
    </subcellularLocation>
</comment>
<keyword evidence="4" id="KW-1003">Cell membrane</keyword>
<dbReference type="SUPFAM" id="SSF74653">
    <property type="entry name" value="TolA/TonB C-terminal domain"/>
    <property type="match status" value="1"/>
</dbReference>
<feature type="domain" description="TonB C-terminal" evidence="13">
    <location>
        <begin position="212"/>
        <end position="309"/>
    </location>
</feature>
<dbReference type="Pfam" id="PF03544">
    <property type="entry name" value="TonB_C"/>
    <property type="match status" value="1"/>
</dbReference>
<feature type="transmembrane region" description="Helical" evidence="12">
    <location>
        <begin position="35"/>
        <end position="55"/>
    </location>
</feature>
<feature type="coiled-coil region" evidence="10">
    <location>
        <begin position="112"/>
        <end position="139"/>
    </location>
</feature>
<keyword evidence="8 12" id="KW-1133">Transmembrane helix</keyword>
<protein>
    <submittedName>
        <fullName evidence="14">TonB family protein</fullName>
    </submittedName>
</protein>
<evidence type="ECO:0000256" key="3">
    <source>
        <dbReference type="ARBA" id="ARBA00022448"/>
    </source>
</evidence>
<dbReference type="PANTHER" id="PTHR33446:SF11">
    <property type="entry name" value="TONB3"/>
    <property type="match status" value="1"/>
</dbReference>
<dbReference type="GO" id="GO:0031992">
    <property type="term" value="F:energy transducer activity"/>
    <property type="evidence" value="ECO:0007669"/>
    <property type="project" value="TreeGrafter"/>
</dbReference>
<keyword evidence="7" id="KW-0653">Protein transport</keyword>
<organism evidence="14">
    <name type="scientific">Candidatus Nitrotoga fabula</name>
    <dbReference type="NCBI Taxonomy" id="2182327"/>
    <lineage>
        <taxon>Bacteria</taxon>
        <taxon>Pseudomonadati</taxon>
        <taxon>Pseudomonadota</taxon>
        <taxon>Betaproteobacteria</taxon>
        <taxon>Nitrosomonadales</taxon>
        <taxon>Gallionellaceae</taxon>
        <taxon>Candidatus Nitrotoga</taxon>
    </lineage>
</organism>
<evidence type="ECO:0000256" key="9">
    <source>
        <dbReference type="ARBA" id="ARBA00023136"/>
    </source>
</evidence>
<gene>
    <name evidence="14" type="ORF">NITFAB_1401</name>
</gene>
<evidence type="ECO:0000256" key="7">
    <source>
        <dbReference type="ARBA" id="ARBA00022927"/>
    </source>
</evidence>
<evidence type="ECO:0000256" key="8">
    <source>
        <dbReference type="ARBA" id="ARBA00022989"/>
    </source>
</evidence>
<evidence type="ECO:0000256" key="12">
    <source>
        <dbReference type="SAM" id="Phobius"/>
    </source>
</evidence>
<proteinExistence type="inferred from homology"/>
<evidence type="ECO:0000256" key="1">
    <source>
        <dbReference type="ARBA" id="ARBA00004383"/>
    </source>
</evidence>
<evidence type="ECO:0000259" key="13">
    <source>
        <dbReference type="PROSITE" id="PS52015"/>
    </source>
</evidence>
<feature type="region of interest" description="Disordered" evidence="11">
    <location>
        <begin position="79"/>
        <end position="106"/>
    </location>
</feature>
<keyword evidence="3" id="KW-0813">Transport</keyword>
<dbReference type="PANTHER" id="PTHR33446">
    <property type="entry name" value="PROTEIN TONB-RELATED"/>
    <property type="match status" value="1"/>
</dbReference>
<evidence type="ECO:0000313" key="14">
    <source>
        <dbReference type="EMBL" id="SPS05811.1"/>
    </source>
</evidence>
<dbReference type="InterPro" id="IPR037682">
    <property type="entry name" value="TonB_C"/>
</dbReference>
<evidence type="ECO:0000256" key="4">
    <source>
        <dbReference type="ARBA" id="ARBA00022475"/>
    </source>
</evidence>
<accession>A0A2X0SEL0</accession>
<dbReference type="GO" id="GO:0098797">
    <property type="term" value="C:plasma membrane protein complex"/>
    <property type="evidence" value="ECO:0007669"/>
    <property type="project" value="TreeGrafter"/>
</dbReference>
<dbReference type="NCBIfam" id="TIGR01352">
    <property type="entry name" value="tonB_Cterm"/>
    <property type="match status" value="1"/>
</dbReference>
<comment type="similarity">
    <text evidence="2">Belongs to the TonB family.</text>
</comment>
<keyword evidence="10" id="KW-0175">Coiled coil</keyword>
<feature type="region of interest" description="Disordered" evidence="11">
    <location>
        <begin position="140"/>
        <end position="171"/>
    </location>
</feature>
<keyword evidence="9 12" id="KW-0472">Membrane</keyword>
<dbReference type="Gene3D" id="3.30.1150.10">
    <property type="match status" value="1"/>
</dbReference>
<sequence>MSITEMQLNSPAGNNGTISGIFSAFPQWIRQTVTATFAFSLALHAFILFGIGFSLPQLQKLQQVSPPLHVVLVNSKSQSAPKKADALAQNNLDGGGNTPKDRTATTPLPVLNDALQYQSEQSAQRVQQLEQEVRRLMTQASIRNYRVPQPTVQNPESRKKDARNKGKDPDERSLQIARLEAEISKNLDAYQKLPRRKFIGARTEEYRFAQYIEDWRTKVERVGNRNYPQAAREKQIYGNLQLSVSIHADGRVEKIEVSRSSRQPVLDAAARHIVRLAAPFPPFPPDIRRDTDILSITRTWTFTSSDTLESE</sequence>
<dbReference type="AlphaFoldDB" id="A0A2X0SEL0"/>
<dbReference type="GO" id="GO:0055085">
    <property type="term" value="P:transmembrane transport"/>
    <property type="evidence" value="ECO:0007669"/>
    <property type="project" value="InterPro"/>
</dbReference>